<dbReference type="PANTHER" id="PTHR43685:SF2">
    <property type="entry name" value="GLYCOSYLTRANSFERASE 2-LIKE DOMAIN-CONTAINING PROTEIN"/>
    <property type="match status" value="1"/>
</dbReference>
<evidence type="ECO:0000259" key="1">
    <source>
        <dbReference type="Pfam" id="PF00535"/>
    </source>
</evidence>
<dbReference type="PANTHER" id="PTHR43685">
    <property type="entry name" value="GLYCOSYLTRANSFERASE"/>
    <property type="match status" value="1"/>
</dbReference>
<dbReference type="InterPro" id="IPR001173">
    <property type="entry name" value="Glyco_trans_2-like"/>
</dbReference>
<dbReference type="Pfam" id="PF00535">
    <property type="entry name" value="Glycos_transf_2"/>
    <property type="match status" value="1"/>
</dbReference>
<dbReference type="Gene3D" id="3.90.550.10">
    <property type="entry name" value="Spore Coat Polysaccharide Biosynthesis Protein SpsA, Chain A"/>
    <property type="match status" value="1"/>
</dbReference>
<sequence>MTRAVDLVVCAHGRSPYLDRCLASLEPQVGEGVALWVSTSTPNSHILRAATQYRAQCVVNSKHEGIASDWNFALSVGAAPLVVLCHQDDEYAPTFSKRIAAAFDLAPDVLFAACDHTELSTLGPRAISLNLKIKRLLVSRVFKASGIQFGPSIRRRLLGWGNPLSCPSVMINRALVPDFQFDRNFSSNLDWDAWERLARRPGYIAFVTEALVAHRVHKQSATTELIANSIRQAEDILMLRRFWPMPIAWLLFQAYRLAYRGND</sequence>
<keyword evidence="3" id="KW-1185">Reference proteome</keyword>
<name>A0A931J7U0_9BURK</name>
<feature type="domain" description="Glycosyltransferase 2-like" evidence="1">
    <location>
        <begin position="7"/>
        <end position="123"/>
    </location>
</feature>
<reference evidence="2" key="1">
    <citation type="submission" date="2020-12" db="EMBL/GenBank/DDBJ databases">
        <title>The genome sequence of Inhella sp. 1Y17.</title>
        <authorList>
            <person name="Liu Y."/>
        </authorList>
    </citation>
    <scope>NUCLEOTIDE SEQUENCE</scope>
    <source>
        <strain evidence="2">1Y17</strain>
    </source>
</reference>
<dbReference type="CDD" id="cd00761">
    <property type="entry name" value="Glyco_tranf_GTA_type"/>
    <property type="match status" value="1"/>
</dbReference>
<evidence type="ECO:0000313" key="3">
    <source>
        <dbReference type="Proteomes" id="UP000613266"/>
    </source>
</evidence>
<dbReference type="InterPro" id="IPR029044">
    <property type="entry name" value="Nucleotide-diphossugar_trans"/>
</dbReference>
<dbReference type="SUPFAM" id="SSF53448">
    <property type="entry name" value="Nucleotide-diphospho-sugar transferases"/>
    <property type="match status" value="1"/>
</dbReference>
<dbReference type="AlphaFoldDB" id="A0A931J7U0"/>
<comment type="caution">
    <text evidence="2">The sequence shown here is derived from an EMBL/GenBank/DDBJ whole genome shotgun (WGS) entry which is preliminary data.</text>
</comment>
<organism evidence="2 3">
    <name type="scientific">Inhella proteolytica</name>
    <dbReference type="NCBI Taxonomy" id="2795029"/>
    <lineage>
        <taxon>Bacteria</taxon>
        <taxon>Pseudomonadati</taxon>
        <taxon>Pseudomonadota</taxon>
        <taxon>Betaproteobacteria</taxon>
        <taxon>Burkholderiales</taxon>
        <taxon>Sphaerotilaceae</taxon>
        <taxon>Inhella</taxon>
    </lineage>
</organism>
<dbReference type="Proteomes" id="UP000613266">
    <property type="component" value="Unassembled WGS sequence"/>
</dbReference>
<protein>
    <submittedName>
        <fullName evidence="2">Glycosyltransferase family 2 protein</fullName>
    </submittedName>
</protein>
<dbReference type="RefSeq" id="WP_198112150.1">
    <property type="nucleotide sequence ID" value="NZ_JAEDAK010000011.1"/>
</dbReference>
<evidence type="ECO:0000313" key="2">
    <source>
        <dbReference type="EMBL" id="MBH9578382.1"/>
    </source>
</evidence>
<dbReference type="InterPro" id="IPR050834">
    <property type="entry name" value="Glycosyltransf_2"/>
</dbReference>
<proteinExistence type="predicted"/>
<accession>A0A931J7U0</accession>
<gene>
    <name evidence="2" type="ORF">I7X39_15935</name>
</gene>
<dbReference type="EMBL" id="JAEDAK010000011">
    <property type="protein sequence ID" value="MBH9578382.1"/>
    <property type="molecule type" value="Genomic_DNA"/>
</dbReference>